<organism evidence="1 2">
    <name type="scientific">Caproicibacterium amylolyticum</name>
    <dbReference type="NCBI Taxonomy" id="2766537"/>
    <lineage>
        <taxon>Bacteria</taxon>
        <taxon>Bacillati</taxon>
        <taxon>Bacillota</taxon>
        <taxon>Clostridia</taxon>
        <taxon>Eubacteriales</taxon>
        <taxon>Oscillospiraceae</taxon>
        <taxon>Caproicibacterium</taxon>
    </lineage>
</organism>
<name>A0A7G9WIX2_9FIRM</name>
<dbReference type="Proteomes" id="UP000516046">
    <property type="component" value="Chromosome"/>
</dbReference>
<dbReference type="EMBL" id="CP060696">
    <property type="protein sequence ID" value="QNO18634.1"/>
    <property type="molecule type" value="Genomic_DNA"/>
</dbReference>
<evidence type="ECO:0000313" key="1">
    <source>
        <dbReference type="EMBL" id="QNO18634.1"/>
    </source>
</evidence>
<evidence type="ECO:0000313" key="2">
    <source>
        <dbReference type="Proteomes" id="UP000516046"/>
    </source>
</evidence>
<proteinExistence type="predicted"/>
<protein>
    <submittedName>
        <fullName evidence="1">Septum formation initiator family protein</fullName>
    </submittedName>
</protein>
<dbReference type="Pfam" id="PF04977">
    <property type="entry name" value="DivIC"/>
    <property type="match status" value="1"/>
</dbReference>
<dbReference type="KEGG" id="caml:H6X83_03015"/>
<keyword evidence="2" id="KW-1185">Reference proteome</keyword>
<accession>A0A7G9WIX2</accession>
<sequence>MREIKAQKKQKSTRNLLLGLAILVFCLYMLAAVVNQQMQIRSQKAKLQSIQSEIQVQEIKNSDIRHELASEGQSSEYIARMARESLNMAKTGERIFICPGGD</sequence>
<dbReference type="AlphaFoldDB" id="A0A7G9WIX2"/>
<dbReference type="InterPro" id="IPR007060">
    <property type="entry name" value="FtsL/DivIC"/>
</dbReference>
<reference evidence="1 2" key="1">
    <citation type="submission" date="2020-08" db="EMBL/GenBank/DDBJ databases">
        <authorList>
            <person name="Ren C."/>
            <person name="Gu Y."/>
            <person name="Xu Y."/>
        </authorList>
    </citation>
    <scope>NUCLEOTIDE SEQUENCE [LARGE SCALE GENOMIC DNA]</scope>
    <source>
        <strain evidence="1 2">LBM18003</strain>
    </source>
</reference>
<gene>
    <name evidence="1" type="ORF">H6X83_03015</name>
</gene>